<sequence>MLITAPTSTFGWWLAFFSPNQNAVFYNNDLKSMDDKSPNKDLFLWVFMETVHGIQEIVVDSFQNFHYFPASSASR</sequence>
<accession>A0A368FCN4</accession>
<gene>
    <name evidence="1" type="ORF">ANCCAN_24331</name>
</gene>
<evidence type="ECO:0000313" key="2">
    <source>
        <dbReference type="Proteomes" id="UP000252519"/>
    </source>
</evidence>
<dbReference type="OrthoDB" id="5815225at2759"/>
<dbReference type="Proteomes" id="UP000252519">
    <property type="component" value="Unassembled WGS sequence"/>
</dbReference>
<dbReference type="AlphaFoldDB" id="A0A368FCN4"/>
<evidence type="ECO:0000313" key="1">
    <source>
        <dbReference type="EMBL" id="RCN29906.1"/>
    </source>
</evidence>
<dbReference type="EMBL" id="JOJR01001736">
    <property type="protein sequence ID" value="RCN29906.1"/>
    <property type="molecule type" value="Genomic_DNA"/>
</dbReference>
<protein>
    <submittedName>
        <fullName evidence="1">Uncharacterized protein</fullName>
    </submittedName>
</protein>
<reference evidence="1 2" key="1">
    <citation type="submission" date="2014-10" db="EMBL/GenBank/DDBJ databases">
        <title>Draft genome of the hookworm Ancylostoma caninum.</title>
        <authorList>
            <person name="Mitreva M."/>
        </authorList>
    </citation>
    <scope>NUCLEOTIDE SEQUENCE [LARGE SCALE GENOMIC DNA]</scope>
    <source>
        <strain evidence="1 2">Baltimore</strain>
    </source>
</reference>
<dbReference type="STRING" id="29170.A0A368FCN4"/>
<organism evidence="1 2">
    <name type="scientific">Ancylostoma caninum</name>
    <name type="common">Dog hookworm</name>
    <dbReference type="NCBI Taxonomy" id="29170"/>
    <lineage>
        <taxon>Eukaryota</taxon>
        <taxon>Metazoa</taxon>
        <taxon>Ecdysozoa</taxon>
        <taxon>Nematoda</taxon>
        <taxon>Chromadorea</taxon>
        <taxon>Rhabditida</taxon>
        <taxon>Rhabditina</taxon>
        <taxon>Rhabditomorpha</taxon>
        <taxon>Strongyloidea</taxon>
        <taxon>Ancylostomatidae</taxon>
        <taxon>Ancylostomatinae</taxon>
        <taxon>Ancylostoma</taxon>
    </lineage>
</organism>
<name>A0A368FCN4_ANCCA</name>
<keyword evidence="2" id="KW-1185">Reference proteome</keyword>
<comment type="caution">
    <text evidence="1">The sequence shown here is derived from an EMBL/GenBank/DDBJ whole genome shotgun (WGS) entry which is preliminary data.</text>
</comment>
<proteinExistence type="predicted"/>